<name>A0A9W9KPK8_9EURO</name>
<dbReference type="AlphaFoldDB" id="A0A9W9KPK8"/>
<reference evidence="2" key="2">
    <citation type="journal article" date="2023" name="IMA Fungus">
        <title>Comparative genomic study of the Penicillium genus elucidates a diverse pangenome and 15 lateral gene transfer events.</title>
        <authorList>
            <person name="Petersen C."/>
            <person name="Sorensen T."/>
            <person name="Nielsen M.R."/>
            <person name="Sondergaard T.E."/>
            <person name="Sorensen J.L."/>
            <person name="Fitzpatrick D.A."/>
            <person name="Frisvad J.C."/>
            <person name="Nielsen K.L."/>
        </authorList>
    </citation>
    <scope>NUCLEOTIDE SEQUENCE</scope>
    <source>
        <strain evidence="2">IBT 30069</strain>
    </source>
</reference>
<evidence type="ECO:0000256" key="1">
    <source>
        <dbReference type="SAM" id="MobiDB-lite"/>
    </source>
</evidence>
<gene>
    <name evidence="2" type="ORF">N7456_001710</name>
</gene>
<comment type="caution">
    <text evidence="2">The sequence shown here is derived from an EMBL/GenBank/DDBJ whole genome shotgun (WGS) entry which is preliminary data.</text>
</comment>
<protein>
    <submittedName>
        <fullName evidence="2">Uncharacterized protein</fullName>
    </submittedName>
</protein>
<evidence type="ECO:0000313" key="3">
    <source>
        <dbReference type="Proteomes" id="UP001149165"/>
    </source>
</evidence>
<dbReference type="EMBL" id="JAPQKH010000002">
    <property type="protein sequence ID" value="KAJ5113176.1"/>
    <property type="molecule type" value="Genomic_DNA"/>
</dbReference>
<sequence length="80" mass="8530">MSAAGSPSTPGAPNGPDGSNDNIGSDGSDGINDRCSLELPRLERAAQLLRPRLARNTAIAGLPMRMQWYIYSRLLAHPVL</sequence>
<dbReference type="Proteomes" id="UP001149165">
    <property type="component" value="Unassembled WGS sequence"/>
</dbReference>
<proteinExistence type="predicted"/>
<feature type="compositionally biased region" description="Polar residues" evidence="1">
    <location>
        <begin position="1"/>
        <end position="25"/>
    </location>
</feature>
<feature type="region of interest" description="Disordered" evidence="1">
    <location>
        <begin position="1"/>
        <end position="34"/>
    </location>
</feature>
<accession>A0A9W9KPK8</accession>
<keyword evidence="3" id="KW-1185">Reference proteome</keyword>
<reference evidence="2" key="1">
    <citation type="submission" date="2022-11" db="EMBL/GenBank/DDBJ databases">
        <authorList>
            <person name="Petersen C."/>
        </authorList>
    </citation>
    <scope>NUCLEOTIDE SEQUENCE</scope>
    <source>
        <strain evidence="2">IBT 30069</strain>
    </source>
</reference>
<evidence type="ECO:0000313" key="2">
    <source>
        <dbReference type="EMBL" id="KAJ5113176.1"/>
    </source>
</evidence>
<organism evidence="2 3">
    <name type="scientific">Penicillium angulare</name>
    <dbReference type="NCBI Taxonomy" id="116970"/>
    <lineage>
        <taxon>Eukaryota</taxon>
        <taxon>Fungi</taxon>
        <taxon>Dikarya</taxon>
        <taxon>Ascomycota</taxon>
        <taxon>Pezizomycotina</taxon>
        <taxon>Eurotiomycetes</taxon>
        <taxon>Eurotiomycetidae</taxon>
        <taxon>Eurotiales</taxon>
        <taxon>Aspergillaceae</taxon>
        <taxon>Penicillium</taxon>
    </lineage>
</organism>